<dbReference type="GO" id="GO:0004386">
    <property type="term" value="F:helicase activity"/>
    <property type="evidence" value="ECO:0007669"/>
    <property type="project" value="InterPro"/>
</dbReference>
<dbReference type="GO" id="GO:0031380">
    <property type="term" value="C:nuclear RNA-directed RNA polymerase complex"/>
    <property type="evidence" value="ECO:0007669"/>
    <property type="project" value="TreeGrafter"/>
</dbReference>
<dbReference type="GO" id="GO:0031048">
    <property type="term" value="P:regulatory ncRNA-mediated heterochromatin formation"/>
    <property type="evidence" value="ECO:0007669"/>
    <property type="project" value="TreeGrafter"/>
</dbReference>
<dbReference type="Pfam" id="PF13086">
    <property type="entry name" value="AAA_11"/>
    <property type="match status" value="1"/>
</dbReference>
<sequence>MTSQRERTIRDVWGIDMTERFALYKLRLERCKEQLASRMVSLFKQYERVIAEKKILMNQETVCILRNARVIGMTTTGAAKYRSVLQDVGCRIIAIEEAAEVLEAHTVTALNKHCEHLILIGDHQQLRHLVLGCMS</sequence>
<dbReference type="InterPro" id="IPR041677">
    <property type="entry name" value="DNA2/NAM7_AAA_11"/>
</dbReference>
<evidence type="ECO:0000313" key="3">
    <source>
        <dbReference type="Proteomes" id="UP001283361"/>
    </source>
</evidence>
<dbReference type="Proteomes" id="UP001283361">
    <property type="component" value="Unassembled WGS sequence"/>
</dbReference>
<dbReference type="SUPFAM" id="SSF52540">
    <property type="entry name" value="P-loop containing nucleoside triphosphate hydrolases"/>
    <property type="match status" value="1"/>
</dbReference>
<feature type="domain" description="DNA2/NAM7 helicase helicase" evidence="1">
    <location>
        <begin position="46"/>
        <end position="128"/>
    </location>
</feature>
<accession>A0AAE0ZMY6</accession>
<reference evidence="2" key="1">
    <citation type="journal article" date="2023" name="G3 (Bethesda)">
        <title>A reference genome for the long-term kleptoplast-retaining sea slug Elysia crispata morphotype clarki.</title>
        <authorList>
            <person name="Eastman K.E."/>
            <person name="Pendleton A.L."/>
            <person name="Shaikh M.A."/>
            <person name="Suttiyut T."/>
            <person name="Ogas R."/>
            <person name="Tomko P."/>
            <person name="Gavelis G."/>
            <person name="Widhalm J.R."/>
            <person name="Wisecaver J.H."/>
        </authorList>
    </citation>
    <scope>NUCLEOTIDE SEQUENCE</scope>
    <source>
        <strain evidence="2">ECLA1</strain>
    </source>
</reference>
<evidence type="ECO:0000313" key="2">
    <source>
        <dbReference type="EMBL" id="KAK3772433.1"/>
    </source>
</evidence>
<dbReference type="PANTHER" id="PTHR10887:SF341">
    <property type="entry name" value="NFX1-TYPE ZINC FINGER-CONTAINING PROTEIN 1"/>
    <property type="match status" value="1"/>
</dbReference>
<name>A0AAE0ZMY6_9GAST</name>
<comment type="caution">
    <text evidence="2">The sequence shown here is derived from an EMBL/GenBank/DDBJ whole genome shotgun (WGS) entry which is preliminary data.</text>
</comment>
<keyword evidence="3" id="KW-1185">Reference proteome</keyword>
<dbReference type="Gene3D" id="3.40.50.300">
    <property type="entry name" value="P-loop containing nucleotide triphosphate hydrolases"/>
    <property type="match status" value="1"/>
</dbReference>
<gene>
    <name evidence="2" type="ORF">RRG08_031453</name>
</gene>
<dbReference type="EMBL" id="JAWDGP010003624">
    <property type="protein sequence ID" value="KAK3772433.1"/>
    <property type="molecule type" value="Genomic_DNA"/>
</dbReference>
<dbReference type="PANTHER" id="PTHR10887">
    <property type="entry name" value="DNA2/NAM7 HELICASE FAMILY"/>
    <property type="match status" value="1"/>
</dbReference>
<proteinExistence type="predicted"/>
<evidence type="ECO:0000259" key="1">
    <source>
        <dbReference type="Pfam" id="PF13086"/>
    </source>
</evidence>
<dbReference type="InterPro" id="IPR027417">
    <property type="entry name" value="P-loop_NTPase"/>
</dbReference>
<organism evidence="2 3">
    <name type="scientific">Elysia crispata</name>
    <name type="common">lettuce slug</name>
    <dbReference type="NCBI Taxonomy" id="231223"/>
    <lineage>
        <taxon>Eukaryota</taxon>
        <taxon>Metazoa</taxon>
        <taxon>Spiralia</taxon>
        <taxon>Lophotrochozoa</taxon>
        <taxon>Mollusca</taxon>
        <taxon>Gastropoda</taxon>
        <taxon>Heterobranchia</taxon>
        <taxon>Euthyneura</taxon>
        <taxon>Panpulmonata</taxon>
        <taxon>Sacoglossa</taxon>
        <taxon>Placobranchoidea</taxon>
        <taxon>Plakobranchidae</taxon>
        <taxon>Elysia</taxon>
    </lineage>
</organism>
<protein>
    <recommendedName>
        <fullName evidence="1">DNA2/NAM7 helicase helicase domain-containing protein</fullName>
    </recommendedName>
</protein>
<dbReference type="AlphaFoldDB" id="A0AAE0ZMY6"/>
<dbReference type="InterPro" id="IPR045055">
    <property type="entry name" value="DNA2/NAM7-like"/>
</dbReference>